<organism evidence="1 2">
    <name type="scientific">Caenorhabditis japonica</name>
    <dbReference type="NCBI Taxonomy" id="281687"/>
    <lineage>
        <taxon>Eukaryota</taxon>
        <taxon>Metazoa</taxon>
        <taxon>Ecdysozoa</taxon>
        <taxon>Nematoda</taxon>
        <taxon>Chromadorea</taxon>
        <taxon>Rhabditida</taxon>
        <taxon>Rhabditina</taxon>
        <taxon>Rhabditomorpha</taxon>
        <taxon>Rhabditoidea</taxon>
        <taxon>Rhabditidae</taxon>
        <taxon>Peloderinae</taxon>
        <taxon>Caenorhabditis</taxon>
    </lineage>
</organism>
<dbReference type="AlphaFoldDB" id="A0A8R1IE15"/>
<protein>
    <submittedName>
        <fullName evidence="1">Uncharacterized protein</fullName>
    </submittedName>
</protein>
<reference evidence="2" key="1">
    <citation type="submission" date="2010-08" db="EMBL/GenBank/DDBJ databases">
        <authorList>
            <consortium name="Caenorhabditis japonica Sequencing Consortium"/>
            <person name="Wilson R.K."/>
        </authorList>
    </citation>
    <scope>NUCLEOTIDE SEQUENCE [LARGE SCALE GENOMIC DNA]</scope>
    <source>
        <strain evidence="2">DF5081</strain>
    </source>
</reference>
<evidence type="ECO:0000313" key="1">
    <source>
        <dbReference type="EnsemblMetazoa" id="CJA25938.1"/>
    </source>
</evidence>
<name>A0A8R1IE15_CAEJA</name>
<keyword evidence="2" id="KW-1185">Reference proteome</keyword>
<dbReference type="Proteomes" id="UP000005237">
    <property type="component" value="Unassembled WGS sequence"/>
</dbReference>
<evidence type="ECO:0000313" key="2">
    <source>
        <dbReference type="Proteomes" id="UP000005237"/>
    </source>
</evidence>
<reference evidence="1" key="2">
    <citation type="submission" date="2022-06" db="UniProtKB">
        <authorList>
            <consortium name="EnsemblMetazoa"/>
        </authorList>
    </citation>
    <scope>IDENTIFICATION</scope>
    <source>
        <strain evidence="1">DF5081</strain>
    </source>
</reference>
<sequence length="72" mass="8596">MFTGIYTFRLCRNVFEKVDRVLVRRAVLQPAVRGRMARECTKSEESCLEYLFTVIYTFCFCHVCLHKKQLKL</sequence>
<accession>A0A8R1IE15</accession>
<proteinExistence type="predicted"/>
<dbReference type="EnsemblMetazoa" id="CJA25938.1">
    <property type="protein sequence ID" value="CJA25938.1"/>
    <property type="gene ID" value="WBGene00181510"/>
</dbReference>